<dbReference type="InterPro" id="IPR050245">
    <property type="entry name" value="PrsA_foldase"/>
</dbReference>
<evidence type="ECO:0000256" key="4">
    <source>
        <dbReference type="ARBA" id="ARBA00022729"/>
    </source>
</evidence>
<dbReference type="GO" id="GO:0003755">
    <property type="term" value="F:peptidyl-prolyl cis-trans isomerase activity"/>
    <property type="evidence" value="ECO:0007669"/>
    <property type="project" value="UniProtKB-KW"/>
</dbReference>
<evidence type="ECO:0000256" key="6">
    <source>
        <dbReference type="ARBA" id="ARBA00023235"/>
    </source>
</evidence>
<protein>
    <recommendedName>
        <fullName evidence="3">peptidylprolyl isomerase</fullName>
        <ecNumber evidence="3">5.2.1.8</ecNumber>
    </recommendedName>
</protein>
<keyword evidence="4 8" id="KW-0732">Signal</keyword>
<feature type="chain" id="PRO_5026821006" description="peptidylprolyl isomerase" evidence="8">
    <location>
        <begin position="24"/>
        <end position="280"/>
    </location>
</feature>
<reference evidence="10 11" key="1">
    <citation type="submission" date="2020-04" db="EMBL/GenBank/DDBJ databases">
        <title>Usitatibacter rugosus gen. nov., sp. nov. and Usitatibacter palustris sp. nov., novel members of Usitatibacteraceae fam. nov. within the order Nitrosomonadales isolated from soil.</title>
        <authorList>
            <person name="Huber K.J."/>
            <person name="Neumann-Schaal M."/>
            <person name="Geppert A."/>
            <person name="Luckner M."/>
            <person name="Wanner G."/>
            <person name="Overmann J."/>
        </authorList>
    </citation>
    <scope>NUCLEOTIDE SEQUENCE [LARGE SCALE GENOMIC DNA]</scope>
    <source>
        <strain evidence="10 11">Swamp67</strain>
    </source>
</reference>
<dbReference type="EMBL" id="CP053073">
    <property type="protein sequence ID" value="QJR14097.1"/>
    <property type="molecule type" value="Genomic_DNA"/>
</dbReference>
<dbReference type="RefSeq" id="WP_171160885.1">
    <property type="nucleotide sequence ID" value="NZ_CP053073.1"/>
</dbReference>
<dbReference type="InParanoid" id="A0A6M4H7X8"/>
<evidence type="ECO:0000256" key="1">
    <source>
        <dbReference type="ARBA" id="ARBA00000971"/>
    </source>
</evidence>
<dbReference type="Pfam" id="PF13145">
    <property type="entry name" value="Rotamase_2"/>
    <property type="match status" value="1"/>
</dbReference>
<accession>A0A6M4H7X8</accession>
<comment type="similarity">
    <text evidence="2">Belongs to the PpiC/parvulin rotamase family.</text>
</comment>
<dbReference type="AlphaFoldDB" id="A0A6M4H7X8"/>
<dbReference type="PANTHER" id="PTHR47245:SF1">
    <property type="entry name" value="FOLDASE PROTEIN PRSA"/>
    <property type="match status" value="1"/>
</dbReference>
<name>A0A6M4H7X8_9PROT</name>
<dbReference type="EC" id="5.2.1.8" evidence="3"/>
<dbReference type="InterPro" id="IPR046357">
    <property type="entry name" value="PPIase_dom_sf"/>
</dbReference>
<evidence type="ECO:0000259" key="9">
    <source>
        <dbReference type="PROSITE" id="PS50198"/>
    </source>
</evidence>
<sequence length="280" mass="30613">MQLNVKNLAVALIAGCLVLPVAAQDKAEKAEKKAPKAAAAGSGRIVVNGVTIPASRVEALNKELSAQGQPETPERANAVKEELINREVLVQAASKRGLDKEPGVMAAMEMARQAVLVRALFEAEMKAHPITDDMLKQQYETFKTQMGANEYKVRHILVDKEEDAKAITADLAKGGDFAKIAKEKSKDPGSKDNGGDLDWGPSARYVKPFADAVTTLQKGQTTAAPVKTDFGWHVIRLDDSRPMKVPEFAEVKEQFRQRAQQQAIQRMVGDLRSKAKVEER</sequence>
<dbReference type="PANTHER" id="PTHR47245">
    <property type="entry name" value="PEPTIDYLPROLYL ISOMERASE"/>
    <property type="match status" value="1"/>
</dbReference>
<proteinExistence type="inferred from homology"/>
<keyword evidence="11" id="KW-1185">Reference proteome</keyword>
<dbReference type="InterPro" id="IPR027304">
    <property type="entry name" value="Trigger_fact/SurA_dom_sf"/>
</dbReference>
<dbReference type="InterPro" id="IPR000297">
    <property type="entry name" value="PPIase_PpiC"/>
</dbReference>
<evidence type="ECO:0000256" key="3">
    <source>
        <dbReference type="ARBA" id="ARBA00013194"/>
    </source>
</evidence>
<evidence type="ECO:0000256" key="8">
    <source>
        <dbReference type="SAM" id="SignalP"/>
    </source>
</evidence>
<dbReference type="PROSITE" id="PS50198">
    <property type="entry name" value="PPIC_PPIASE_2"/>
    <property type="match status" value="1"/>
</dbReference>
<evidence type="ECO:0000256" key="2">
    <source>
        <dbReference type="ARBA" id="ARBA00007656"/>
    </source>
</evidence>
<dbReference type="SUPFAM" id="SSF54534">
    <property type="entry name" value="FKBP-like"/>
    <property type="match status" value="1"/>
</dbReference>
<dbReference type="Gene3D" id="3.10.50.40">
    <property type="match status" value="1"/>
</dbReference>
<evidence type="ECO:0000256" key="5">
    <source>
        <dbReference type="ARBA" id="ARBA00023110"/>
    </source>
</evidence>
<keyword evidence="5 7" id="KW-0697">Rotamase</keyword>
<organism evidence="10 11">
    <name type="scientific">Usitatibacter palustris</name>
    <dbReference type="NCBI Taxonomy" id="2732487"/>
    <lineage>
        <taxon>Bacteria</taxon>
        <taxon>Pseudomonadati</taxon>
        <taxon>Pseudomonadota</taxon>
        <taxon>Betaproteobacteria</taxon>
        <taxon>Nitrosomonadales</taxon>
        <taxon>Usitatibacteraceae</taxon>
        <taxon>Usitatibacter</taxon>
    </lineage>
</organism>
<comment type="catalytic activity">
    <reaction evidence="1">
        <text>[protein]-peptidylproline (omega=180) = [protein]-peptidylproline (omega=0)</text>
        <dbReference type="Rhea" id="RHEA:16237"/>
        <dbReference type="Rhea" id="RHEA-COMP:10747"/>
        <dbReference type="Rhea" id="RHEA-COMP:10748"/>
        <dbReference type="ChEBI" id="CHEBI:83833"/>
        <dbReference type="ChEBI" id="CHEBI:83834"/>
        <dbReference type="EC" id="5.2.1.8"/>
    </reaction>
</comment>
<dbReference type="SUPFAM" id="SSF109998">
    <property type="entry name" value="Triger factor/SurA peptide-binding domain-like"/>
    <property type="match status" value="1"/>
</dbReference>
<gene>
    <name evidence="10" type="ORF">DSM104440_00890</name>
</gene>
<dbReference type="KEGG" id="upl:DSM104440_00890"/>
<evidence type="ECO:0000313" key="11">
    <source>
        <dbReference type="Proteomes" id="UP000503096"/>
    </source>
</evidence>
<evidence type="ECO:0000313" key="10">
    <source>
        <dbReference type="EMBL" id="QJR14097.1"/>
    </source>
</evidence>
<feature type="domain" description="PpiC" evidence="9">
    <location>
        <begin position="148"/>
        <end position="239"/>
    </location>
</feature>
<feature type="signal peptide" evidence="8">
    <location>
        <begin position="1"/>
        <end position="23"/>
    </location>
</feature>
<evidence type="ECO:0000256" key="7">
    <source>
        <dbReference type="PROSITE-ProRule" id="PRU00278"/>
    </source>
</evidence>
<dbReference type="Proteomes" id="UP000503096">
    <property type="component" value="Chromosome"/>
</dbReference>
<keyword evidence="6 7" id="KW-0413">Isomerase</keyword>